<reference evidence="2" key="1">
    <citation type="submission" date="2021-05" db="EMBL/GenBank/DDBJ databases">
        <authorList>
            <person name="Alioto T."/>
            <person name="Alioto T."/>
            <person name="Gomez Garrido J."/>
        </authorList>
    </citation>
    <scope>NUCLEOTIDE SEQUENCE</scope>
</reference>
<sequence length="105" mass="12431">MVKAKILVVQYSGCCCSRVVQYLWHIEYFIKLPGVIKKNIPMSLLFLVIIAFFHILVGVVRFRPTLFNYASYRFRERKKPFNSAILRFREKKKPFNSANELPESK</sequence>
<proteinExistence type="predicted"/>
<dbReference type="AlphaFoldDB" id="A0A8D8VUB3"/>
<dbReference type="EMBL" id="HBUF01084454">
    <property type="protein sequence ID" value="CAG6633950.1"/>
    <property type="molecule type" value="Transcribed_RNA"/>
</dbReference>
<keyword evidence="1" id="KW-1133">Transmembrane helix</keyword>
<protein>
    <submittedName>
        <fullName evidence="2">Uncharacterized protein</fullName>
    </submittedName>
</protein>
<feature type="transmembrane region" description="Helical" evidence="1">
    <location>
        <begin position="40"/>
        <end position="60"/>
    </location>
</feature>
<keyword evidence="1" id="KW-0472">Membrane</keyword>
<name>A0A8D8VUB3_9HEMI</name>
<keyword evidence="1" id="KW-0812">Transmembrane</keyword>
<evidence type="ECO:0000313" key="2">
    <source>
        <dbReference type="EMBL" id="CAG6633950.1"/>
    </source>
</evidence>
<organism evidence="2">
    <name type="scientific">Cacopsylla melanoneura</name>
    <dbReference type="NCBI Taxonomy" id="428564"/>
    <lineage>
        <taxon>Eukaryota</taxon>
        <taxon>Metazoa</taxon>
        <taxon>Ecdysozoa</taxon>
        <taxon>Arthropoda</taxon>
        <taxon>Hexapoda</taxon>
        <taxon>Insecta</taxon>
        <taxon>Pterygota</taxon>
        <taxon>Neoptera</taxon>
        <taxon>Paraneoptera</taxon>
        <taxon>Hemiptera</taxon>
        <taxon>Sternorrhyncha</taxon>
        <taxon>Psylloidea</taxon>
        <taxon>Psyllidae</taxon>
        <taxon>Psyllinae</taxon>
        <taxon>Cacopsylla</taxon>
    </lineage>
</organism>
<evidence type="ECO:0000256" key="1">
    <source>
        <dbReference type="SAM" id="Phobius"/>
    </source>
</evidence>
<accession>A0A8D8VUB3</accession>